<dbReference type="OrthoDB" id="10253553at2759"/>
<dbReference type="eggNOG" id="KOG0570">
    <property type="taxonomic scope" value="Eukaryota"/>
</dbReference>
<dbReference type="Gene3D" id="6.10.140.1520">
    <property type="match status" value="1"/>
</dbReference>
<reference evidence="11 12" key="2">
    <citation type="journal article" date="2012" name="PLoS Pathog.">
        <title>Diverse lifestyles and strategies of plant pathogenesis encoded in the genomes of eighteen Dothideomycetes fungi.</title>
        <authorList>
            <person name="Ohm R.A."/>
            <person name="Feau N."/>
            <person name="Henrissat B."/>
            <person name="Schoch C.L."/>
            <person name="Horwitz B.A."/>
            <person name="Barry K.W."/>
            <person name="Condon B.J."/>
            <person name="Copeland A.C."/>
            <person name="Dhillon B."/>
            <person name="Glaser F."/>
            <person name="Hesse C.N."/>
            <person name="Kosti I."/>
            <person name="LaButti K."/>
            <person name="Lindquist E.A."/>
            <person name="Lucas S."/>
            <person name="Salamov A.A."/>
            <person name="Bradshaw R.E."/>
            <person name="Ciuffetti L."/>
            <person name="Hamelin R.C."/>
            <person name="Kema G.H.J."/>
            <person name="Lawrence C."/>
            <person name="Scott J.A."/>
            <person name="Spatafora J.W."/>
            <person name="Turgeon B.G."/>
            <person name="de Wit P.J.G.M."/>
            <person name="Zhong S."/>
            <person name="Goodwin S.B."/>
            <person name="Grigoriev I.V."/>
        </authorList>
    </citation>
    <scope>NUCLEOTIDE SEQUENCE [LARGE SCALE GENOMIC DNA]</scope>
    <source>
        <strain evidence="12">NZE10 / CBS 128990</strain>
    </source>
</reference>
<keyword evidence="8 10" id="KW-0539">Nucleus</keyword>
<dbReference type="Pfam" id="PF05983">
    <property type="entry name" value="Med7"/>
    <property type="match status" value="1"/>
</dbReference>
<evidence type="ECO:0000313" key="12">
    <source>
        <dbReference type="Proteomes" id="UP000016933"/>
    </source>
</evidence>
<comment type="subunit">
    <text evidence="3 10">Component of the Mediator complex.</text>
</comment>
<evidence type="ECO:0000256" key="9">
    <source>
        <dbReference type="ARBA" id="ARBA00025687"/>
    </source>
</evidence>
<comment type="function">
    <text evidence="9">Component of the Mediator complex, a coactivator involved in the regulated transcription of nearly all RNA polymerase II-dependent genes. Mediator functions as a bridge to convey information from gene-specific regulatory proteins to the basal RNA polymerase II transcription machinery. Mediator is recruited to promoters by direct interactions with regulatory proteins and serves as a scaffold for the assembly of a functional preinitiation complex with RNA polymerase II and the general transcription factors.</text>
</comment>
<keyword evidence="5 10" id="KW-0805">Transcription regulation</keyword>
<dbReference type="InterPro" id="IPR037212">
    <property type="entry name" value="Med7/Med21-like"/>
</dbReference>
<keyword evidence="12" id="KW-1185">Reference proteome</keyword>
<sequence>FPAPPPFYGHFTKFNIARLRQLRREVGIPAPAPTDTILDATAANDADIDILSLPVELRYLIPPAPPSDGKYTAFGNTIDPHAAERSLAERDIEQLYPSNTSSRLNPQPHLTALTRSMLTTFLALSGILSQNPELYEEKVKDLHTIAMNIHELINQYRPHQARETLIMMMEERVDKMKKESHDVDKAKEKVAKLLQDIHD</sequence>
<reference evidence="12" key="1">
    <citation type="journal article" date="2012" name="PLoS Genet.">
        <title>The genomes of the fungal plant pathogens Cladosporium fulvum and Dothistroma septosporum reveal adaptation to different hosts and lifestyles but also signatures of common ancestry.</title>
        <authorList>
            <person name="de Wit P.J.G.M."/>
            <person name="van der Burgt A."/>
            <person name="Oekmen B."/>
            <person name="Stergiopoulos I."/>
            <person name="Abd-Elsalam K.A."/>
            <person name="Aerts A.L."/>
            <person name="Bahkali A.H."/>
            <person name="Beenen H.G."/>
            <person name="Chettri P."/>
            <person name="Cox M.P."/>
            <person name="Datema E."/>
            <person name="de Vries R.P."/>
            <person name="Dhillon B."/>
            <person name="Ganley A.R."/>
            <person name="Griffiths S.A."/>
            <person name="Guo Y."/>
            <person name="Hamelin R.C."/>
            <person name="Henrissat B."/>
            <person name="Kabir M.S."/>
            <person name="Jashni M.K."/>
            <person name="Kema G."/>
            <person name="Klaubauf S."/>
            <person name="Lapidus A."/>
            <person name="Levasseur A."/>
            <person name="Lindquist E."/>
            <person name="Mehrabi R."/>
            <person name="Ohm R.A."/>
            <person name="Owen T.J."/>
            <person name="Salamov A."/>
            <person name="Schwelm A."/>
            <person name="Schijlen E."/>
            <person name="Sun H."/>
            <person name="van den Burg H.A."/>
            <person name="van Ham R.C.H.J."/>
            <person name="Zhang S."/>
            <person name="Goodwin S.B."/>
            <person name="Grigoriev I.V."/>
            <person name="Collemare J."/>
            <person name="Bradshaw R.E."/>
        </authorList>
    </citation>
    <scope>NUCLEOTIDE SEQUENCE [LARGE SCALE GENOMIC DNA]</scope>
    <source>
        <strain evidence="12">NZE10 / CBS 128990</strain>
    </source>
</reference>
<accession>N1Q1N9</accession>
<dbReference type="GO" id="GO:0016592">
    <property type="term" value="C:mediator complex"/>
    <property type="evidence" value="ECO:0007669"/>
    <property type="project" value="InterPro"/>
</dbReference>
<dbReference type="GO" id="GO:0006357">
    <property type="term" value="P:regulation of transcription by RNA polymerase II"/>
    <property type="evidence" value="ECO:0007669"/>
    <property type="project" value="InterPro"/>
</dbReference>
<dbReference type="InterPro" id="IPR044888">
    <property type="entry name" value="Mediatior_Med7_sf"/>
</dbReference>
<dbReference type="EMBL" id="KB446535">
    <property type="protein sequence ID" value="EME49163.1"/>
    <property type="molecule type" value="Genomic_DNA"/>
</dbReference>
<feature type="non-terminal residue" evidence="11">
    <location>
        <position position="199"/>
    </location>
</feature>
<keyword evidence="7 10" id="KW-0804">Transcription</keyword>
<dbReference type="Proteomes" id="UP000016933">
    <property type="component" value="Unassembled WGS sequence"/>
</dbReference>
<organism evidence="11 12">
    <name type="scientific">Dothistroma septosporum (strain NZE10 / CBS 128990)</name>
    <name type="common">Red band needle blight fungus</name>
    <name type="synonym">Mycosphaerella pini</name>
    <dbReference type="NCBI Taxonomy" id="675120"/>
    <lineage>
        <taxon>Eukaryota</taxon>
        <taxon>Fungi</taxon>
        <taxon>Dikarya</taxon>
        <taxon>Ascomycota</taxon>
        <taxon>Pezizomycotina</taxon>
        <taxon>Dothideomycetes</taxon>
        <taxon>Dothideomycetidae</taxon>
        <taxon>Mycosphaerellales</taxon>
        <taxon>Mycosphaerellaceae</taxon>
        <taxon>Dothistroma</taxon>
    </lineage>
</organism>
<dbReference type="AlphaFoldDB" id="N1Q1N9"/>
<dbReference type="InterPro" id="IPR009244">
    <property type="entry name" value="Mediatior_Med7"/>
</dbReference>
<dbReference type="SUPFAM" id="SSF140718">
    <property type="entry name" value="Mediator hinge subcomplex-like"/>
    <property type="match status" value="1"/>
</dbReference>
<gene>
    <name evidence="11" type="ORF">DOTSEDRAFT_98527</name>
</gene>
<evidence type="ECO:0000256" key="1">
    <source>
        <dbReference type="ARBA" id="ARBA00004123"/>
    </source>
</evidence>
<dbReference type="GO" id="GO:0070847">
    <property type="term" value="C:core mediator complex"/>
    <property type="evidence" value="ECO:0007669"/>
    <property type="project" value="TreeGrafter"/>
</dbReference>
<dbReference type="PANTHER" id="PTHR21428:SF11">
    <property type="entry name" value="MEDIATOR OF RNA POLYMERASE II TRANSCRIPTION SUBUNIT 7"/>
    <property type="match status" value="1"/>
</dbReference>
<evidence type="ECO:0000313" key="11">
    <source>
        <dbReference type="EMBL" id="EME49163.1"/>
    </source>
</evidence>
<evidence type="ECO:0000256" key="2">
    <source>
        <dbReference type="ARBA" id="ARBA00009994"/>
    </source>
</evidence>
<comment type="subcellular location">
    <subcellularLocation>
        <location evidence="1 10">Nucleus</location>
    </subcellularLocation>
</comment>
<evidence type="ECO:0000256" key="3">
    <source>
        <dbReference type="ARBA" id="ARBA00011837"/>
    </source>
</evidence>
<proteinExistence type="inferred from homology"/>
<evidence type="ECO:0000256" key="7">
    <source>
        <dbReference type="ARBA" id="ARBA00023163"/>
    </source>
</evidence>
<feature type="non-terminal residue" evidence="11">
    <location>
        <position position="1"/>
    </location>
</feature>
<dbReference type="GO" id="GO:0003712">
    <property type="term" value="F:transcription coregulator activity"/>
    <property type="evidence" value="ECO:0007669"/>
    <property type="project" value="InterPro"/>
</dbReference>
<dbReference type="PANTHER" id="PTHR21428">
    <property type="entry name" value="MEDIATOR OF RNA POLYMERASE II TRANSCRIPTION SUBUNIT 7"/>
    <property type="match status" value="1"/>
</dbReference>
<protein>
    <recommendedName>
        <fullName evidence="4 10">Mediator of RNA polymerase II transcription subunit 7</fullName>
    </recommendedName>
</protein>
<dbReference type="HOGENOM" id="CLU_065214_0_1_1"/>
<dbReference type="STRING" id="675120.N1Q1N9"/>
<comment type="similarity">
    <text evidence="2 10">Belongs to the Mediator complex subunit 7 family.</text>
</comment>
<evidence type="ECO:0000256" key="4">
    <source>
        <dbReference type="ARBA" id="ARBA00020631"/>
    </source>
</evidence>
<evidence type="ECO:0000256" key="5">
    <source>
        <dbReference type="ARBA" id="ARBA00023015"/>
    </source>
</evidence>
<evidence type="ECO:0000256" key="10">
    <source>
        <dbReference type="RuleBase" id="RU364060"/>
    </source>
</evidence>
<keyword evidence="6 10" id="KW-0010">Activator</keyword>
<evidence type="ECO:0000256" key="6">
    <source>
        <dbReference type="ARBA" id="ARBA00023159"/>
    </source>
</evidence>
<name>N1Q1N9_DOTSN</name>
<evidence type="ECO:0000256" key="8">
    <source>
        <dbReference type="ARBA" id="ARBA00023242"/>
    </source>
</evidence>
<dbReference type="Gene3D" id="6.10.140.200">
    <property type="match status" value="1"/>
</dbReference>
<dbReference type="OMA" id="MMQDHLD"/>